<keyword evidence="2" id="KW-1185">Reference proteome</keyword>
<protein>
    <submittedName>
        <fullName evidence="1">Uncharacterized protein</fullName>
    </submittedName>
</protein>
<name>A0ABU6C3Y0_9ACTN</name>
<gene>
    <name evidence="1" type="ORF">OKJ48_03065</name>
</gene>
<accession>A0ABU6C3Y0</accession>
<dbReference type="Proteomes" id="UP001352223">
    <property type="component" value="Unassembled WGS sequence"/>
</dbReference>
<evidence type="ECO:0000313" key="2">
    <source>
        <dbReference type="Proteomes" id="UP001352223"/>
    </source>
</evidence>
<sequence length="97" mass="9434">MSASSSVSPPAVDPGDDPSAVLEAAGLVRRDGAALVPHPSLVYADGATARSAVTARLGSLRQAVAVAAREPAATGGGWAAQDDEVLLAQGRASAATG</sequence>
<reference evidence="1 2" key="1">
    <citation type="submission" date="2022-10" db="EMBL/GenBank/DDBJ databases">
        <authorList>
            <person name="Xie J."/>
            <person name="Shen N."/>
        </authorList>
    </citation>
    <scope>NUCLEOTIDE SEQUENCE [LARGE SCALE GENOMIC DNA]</scope>
    <source>
        <strain evidence="1 2">DSM 41681</strain>
    </source>
</reference>
<dbReference type="EMBL" id="JAOZYB010000010">
    <property type="protein sequence ID" value="MEB3959239.1"/>
    <property type="molecule type" value="Genomic_DNA"/>
</dbReference>
<proteinExistence type="predicted"/>
<evidence type="ECO:0000313" key="1">
    <source>
        <dbReference type="EMBL" id="MEB3959239.1"/>
    </source>
</evidence>
<organism evidence="1 2">
    <name type="scientific">Streptomyces kunmingensis</name>
    <dbReference type="NCBI Taxonomy" id="68225"/>
    <lineage>
        <taxon>Bacteria</taxon>
        <taxon>Bacillati</taxon>
        <taxon>Actinomycetota</taxon>
        <taxon>Actinomycetes</taxon>
        <taxon>Kitasatosporales</taxon>
        <taxon>Streptomycetaceae</taxon>
        <taxon>Streptomyces</taxon>
    </lineage>
</organism>
<feature type="non-terminal residue" evidence="1">
    <location>
        <position position="97"/>
    </location>
</feature>
<comment type="caution">
    <text evidence="1">The sequence shown here is derived from an EMBL/GenBank/DDBJ whole genome shotgun (WGS) entry which is preliminary data.</text>
</comment>